<reference evidence="1 2" key="1">
    <citation type="journal article" date="2013" name="BMC Genomics">
        <title>The miniature genome of a carnivorous plant Genlisea aurea contains a low number of genes and short non-coding sequences.</title>
        <authorList>
            <person name="Leushkin E.V."/>
            <person name="Sutormin R.A."/>
            <person name="Nabieva E.R."/>
            <person name="Penin A.A."/>
            <person name="Kondrashov A.S."/>
            <person name="Logacheva M.D."/>
        </authorList>
    </citation>
    <scope>NUCLEOTIDE SEQUENCE [LARGE SCALE GENOMIC DNA]</scope>
</reference>
<dbReference type="SUPFAM" id="SSF56399">
    <property type="entry name" value="ADP-ribosylation"/>
    <property type="match status" value="1"/>
</dbReference>
<gene>
    <name evidence="1" type="ORF">M569_08885</name>
</gene>
<name>S8E0X1_9LAMI</name>
<dbReference type="Gene3D" id="3.90.228.10">
    <property type="match status" value="1"/>
</dbReference>
<evidence type="ECO:0000313" key="1">
    <source>
        <dbReference type="EMBL" id="EPS65892.1"/>
    </source>
</evidence>
<dbReference type="EMBL" id="AUSU01003968">
    <property type="protein sequence ID" value="EPS65892.1"/>
    <property type="molecule type" value="Genomic_DNA"/>
</dbReference>
<dbReference type="AlphaFoldDB" id="S8E0X1"/>
<dbReference type="PANTHER" id="PTHR31681">
    <property type="entry name" value="C2H2-LIKE ZINC FINGER PROTEIN"/>
    <property type="match status" value="1"/>
</dbReference>
<feature type="non-terminal residue" evidence="1">
    <location>
        <position position="180"/>
    </location>
</feature>
<comment type="caution">
    <text evidence="1">The sequence shown here is derived from an EMBL/GenBank/DDBJ whole genome shotgun (WGS) entry which is preliminary data.</text>
</comment>
<sequence>AMTELPVGNPSRNVVEIIFHTSWGGEKGFPGRIEMVFKVQNLTRTVTRFEEYRETVKSRAKATAAVDGGDENGRCVADGNEVMRFYCLGGAAAGGYELGWGGKEGGTAVRTYSGSGVAHENAGGGWGRRAMLVARVISGRTFKKSESDSMVGFDSVIGEDGELLVFDSRALLPCFVIIYK</sequence>
<dbReference type="OrthoDB" id="9514740at2759"/>
<evidence type="ECO:0000313" key="2">
    <source>
        <dbReference type="Proteomes" id="UP000015453"/>
    </source>
</evidence>
<keyword evidence="2" id="KW-1185">Reference proteome</keyword>
<accession>S8E0X1</accession>
<dbReference type="PANTHER" id="PTHR31681:SF47">
    <property type="entry name" value="SULFATED SURFACE-LIKE GLYCOPROTEIN"/>
    <property type="match status" value="1"/>
</dbReference>
<organism evidence="1 2">
    <name type="scientific">Genlisea aurea</name>
    <dbReference type="NCBI Taxonomy" id="192259"/>
    <lineage>
        <taxon>Eukaryota</taxon>
        <taxon>Viridiplantae</taxon>
        <taxon>Streptophyta</taxon>
        <taxon>Embryophyta</taxon>
        <taxon>Tracheophyta</taxon>
        <taxon>Spermatophyta</taxon>
        <taxon>Magnoliopsida</taxon>
        <taxon>eudicotyledons</taxon>
        <taxon>Gunneridae</taxon>
        <taxon>Pentapetalae</taxon>
        <taxon>asterids</taxon>
        <taxon>lamiids</taxon>
        <taxon>Lamiales</taxon>
        <taxon>Lentibulariaceae</taxon>
        <taxon>Genlisea</taxon>
    </lineage>
</organism>
<feature type="non-terminal residue" evidence="1">
    <location>
        <position position="1"/>
    </location>
</feature>
<proteinExistence type="predicted"/>
<dbReference type="Proteomes" id="UP000015453">
    <property type="component" value="Unassembled WGS sequence"/>
</dbReference>
<protein>
    <submittedName>
        <fullName evidence="1">Uncharacterized protein</fullName>
    </submittedName>
</protein>